<sequence>MAQKKTWDPWKMYDISPEEMRAVNERSKMKESIRAEWTKKFTDPWKGSHPGSSLFDPAVQRYMSLKATESDYCKRTLRSAAISMVIFVLPVTFLTTYLIYKKREDERRYRSGEIMYKDRKSKHMY</sequence>
<organism evidence="15">
    <name type="scientific">Arion vulgaris</name>
    <dbReference type="NCBI Taxonomy" id="1028688"/>
    <lineage>
        <taxon>Eukaryota</taxon>
        <taxon>Metazoa</taxon>
        <taxon>Spiralia</taxon>
        <taxon>Lophotrochozoa</taxon>
        <taxon>Mollusca</taxon>
        <taxon>Gastropoda</taxon>
        <taxon>Heterobranchia</taxon>
        <taxon>Euthyneura</taxon>
        <taxon>Panpulmonata</taxon>
        <taxon>Eupulmonata</taxon>
        <taxon>Stylommatophora</taxon>
        <taxon>Helicina</taxon>
        <taxon>Arionoidea</taxon>
        <taxon>Arionidae</taxon>
        <taxon>Arion</taxon>
    </lineage>
</organism>
<evidence type="ECO:0000256" key="1">
    <source>
        <dbReference type="ARBA" id="ARBA00004434"/>
    </source>
</evidence>
<gene>
    <name evidence="15" type="primary">ORF64121</name>
</gene>
<comment type="similarity">
    <text evidence="2">Belongs to the complex I NDUFB4 subunit family.</text>
</comment>
<evidence type="ECO:0000256" key="8">
    <source>
        <dbReference type="ARBA" id="ARBA00022982"/>
    </source>
</evidence>
<accession>A0A0B6ZHJ0</accession>
<dbReference type="GO" id="GO:0005743">
    <property type="term" value="C:mitochondrial inner membrane"/>
    <property type="evidence" value="ECO:0007669"/>
    <property type="project" value="UniProtKB-SubCell"/>
</dbReference>
<evidence type="ECO:0000313" key="15">
    <source>
        <dbReference type="EMBL" id="CEK67842.1"/>
    </source>
</evidence>
<keyword evidence="9 14" id="KW-1133">Transmembrane helix</keyword>
<evidence type="ECO:0000256" key="6">
    <source>
        <dbReference type="ARBA" id="ARBA00022692"/>
    </source>
</evidence>
<dbReference type="EMBL" id="HACG01020977">
    <property type="protein sequence ID" value="CEK67842.1"/>
    <property type="molecule type" value="Transcribed_RNA"/>
</dbReference>
<evidence type="ECO:0000256" key="2">
    <source>
        <dbReference type="ARBA" id="ARBA00007260"/>
    </source>
</evidence>
<protein>
    <recommendedName>
        <fullName evidence="3">NADH dehydrogenase [ubiquinone] 1 beta subcomplex subunit 4</fullName>
    </recommendedName>
    <alternativeName>
        <fullName evidence="12">Complex I-B15</fullName>
    </alternativeName>
    <alternativeName>
        <fullName evidence="13">NADH-ubiquinone oxidoreductase B15 subunit</fullName>
    </alternativeName>
</protein>
<dbReference type="Pfam" id="PF07225">
    <property type="entry name" value="NDUF_B4"/>
    <property type="match status" value="1"/>
</dbReference>
<comment type="subcellular location">
    <subcellularLocation>
        <location evidence="1">Mitochondrion inner membrane</location>
        <topology evidence="1">Single-pass membrane protein</topology>
    </subcellularLocation>
</comment>
<keyword evidence="8" id="KW-0249">Electron transport</keyword>
<reference evidence="15" key="1">
    <citation type="submission" date="2014-12" db="EMBL/GenBank/DDBJ databases">
        <title>Insight into the proteome of Arion vulgaris.</title>
        <authorList>
            <person name="Aradska J."/>
            <person name="Bulat T."/>
            <person name="Smidak R."/>
            <person name="Sarate P."/>
            <person name="Gangsoo J."/>
            <person name="Sialana F."/>
            <person name="Bilban M."/>
            <person name="Lubec G."/>
        </authorList>
    </citation>
    <scope>NUCLEOTIDE SEQUENCE</scope>
    <source>
        <tissue evidence="15">Skin</tissue>
    </source>
</reference>
<evidence type="ECO:0000256" key="13">
    <source>
        <dbReference type="ARBA" id="ARBA00030987"/>
    </source>
</evidence>
<evidence type="ECO:0000256" key="5">
    <source>
        <dbReference type="ARBA" id="ARBA00022660"/>
    </source>
</evidence>
<feature type="transmembrane region" description="Helical" evidence="14">
    <location>
        <begin position="80"/>
        <end position="100"/>
    </location>
</feature>
<evidence type="ECO:0000256" key="4">
    <source>
        <dbReference type="ARBA" id="ARBA00022448"/>
    </source>
</evidence>
<keyword evidence="10" id="KW-0496">Mitochondrion</keyword>
<evidence type="ECO:0000256" key="9">
    <source>
        <dbReference type="ARBA" id="ARBA00022989"/>
    </source>
</evidence>
<keyword evidence="7" id="KW-0999">Mitochondrion inner membrane</keyword>
<dbReference type="InterPro" id="IPR009866">
    <property type="entry name" value="NADH_UbQ_OxRdtase_NDUFB4_su"/>
</dbReference>
<name>A0A0B6ZHJ0_9EUPU</name>
<evidence type="ECO:0000256" key="12">
    <source>
        <dbReference type="ARBA" id="ARBA00030212"/>
    </source>
</evidence>
<proteinExistence type="inferred from homology"/>
<dbReference type="AlphaFoldDB" id="A0A0B6ZHJ0"/>
<evidence type="ECO:0000256" key="3">
    <source>
        <dbReference type="ARBA" id="ARBA00018681"/>
    </source>
</evidence>
<keyword evidence="6 14" id="KW-0812">Transmembrane</keyword>
<keyword evidence="5" id="KW-0679">Respiratory chain</keyword>
<dbReference type="PANTHER" id="PTHR15469">
    <property type="entry name" value="NADH-UBIQUINONE OXIDOREDUCTASE B15 SUBUNIT"/>
    <property type="match status" value="1"/>
</dbReference>
<evidence type="ECO:0000256" key="7">
    <source>
        <dbReference type="ARBA" id="ARBA00022792"/>
    </source>
</evidence>
<evidence type="ECO:0000256" key="11">
    <source>
        <dbReference type="ARBA" id="ARBA00023136"/>
    </source>
</evidence>
<keyword evidence="11 14" id="KW-0472">Membrane</keyword>
<evidence type="ECO:0000256" key="14">
    <source>
        <dbReference type="SAM" id="Phobius"/>
    </source>
</evidence>
<keyword evidence="4" id="KW-0813">Transport</keyword>
<evidence type="ECO:0000256" key="10">
    <source>
        <dbReference type="ARBA" id="ARBA00023128"/>
    </source>
</evidence>
<dbReference type="PANTHER" id="PTHR15469:SF0">
    <property type="entry name" value="NADH DEHYDROGENASE [UBIQUINONE] 1 BETA SUBCOMPLEX SUBUNIT 4"/>
    <property type="match status" value="1"/>
</dbReference>